<accession>A0A6M3ILX5</accession>
<reference evidence="1" key="1">
    <citation type="submission" date="2020-03" db="EMBL/GenBank/DDBJ databases">
        <title>The deep terrestrial virosphere.</title>
        <authorList>
            <person name="Holmfeldt K."/>
            <person name="Nilsson E."/>
            <person name="Simone D."/>
            <person name="Lopez-Fernandez M."/>
            <person name="Wu X."/>
            <person name="de Brujin I."/>
            <person name="Lundin D."/>
            <person name="Andersson A."/>
            <person name="Bertilsson S."/>
            <person name="Dopson M."/>
        </authorList>
    </citation>
    <scope>NUCLEOTIDE SEQUENCE</scope>
    <source>
        <strain evidence="1">MM415B01643</strain>
    </source>
</reference>
<gene>
    <name evidence="1" type="ORF">MM415B01643_0008</name>
</gene>
<sequence length="389" mass="40321">MALQTVTIGSMDTVHQYDDGATPVGITTSAGIRAGAIGVDPTDVLRLSDIPTLGTIVSSAAVILDHAIVRGDGGARGVQDSLAILNDLGALTGLTALTVTNIVTILGTEVLLADGVNIGSHDSDDTHNLSRATIGFLGNANWASFGHRALGVGGSDYALSQGNLGTTNLNCSTAKEINFKRNDATLATLTQLASLVDNSMVDTLHRHSELSASDGAPDQAVIVDDTGKVGIGTTVPTEKLDVNGNIKLPGSLISTYTTTNDYRYFIRTNVNSAGNYEYTTAQPVGLFISDNGRFSWSTAPAGTAGNPASWTERMAITSDGNVGIAESIPTISDGVGLHLDGKIIRIEDPKTPATAGAAGNIGEICWDTNYIYVCIAANSWKRSAIAAGW</sequence>
<organism evidence="1">
    <name type="scientific">viral metagenome</name>
    <dbReference type="NCBI Taxonomy" id="1070528"/>
    <lineage>
        <taxon>unclassified sequences</taxon>
        <taxon>metagenomes</taxon>
        <taxon>organismal metagenomes</taxon>
    </lineage>
</organism>
<dbReference type="EMBL" id="MT141272">
    <property type="protein sequence ID" value="QJA57412.1"/>
    <property type="molecule type" value="Genomic_DNA"/>
</dbReference>
<dbReference type="AlphaFoldDB" id="A0A6M3ILX5"/>
<name>A0A6M3ILX5_9ZZZZ</name>
<proteinExistence type="predicted"/>
<evidence type="ECO:0000313" key="1">
    <source>
        <dbReference type="EMBL" id="QJA57412.1"/>
    </source>
</evidence>
<protein>
    <submittedName>
        <fullName evidence="1">Uncharacterized protein</fullName>
    </submittedName>
</protein>